<keyword evidence="1" id="KW-0812">Transmembrane</keyword>
<dbReference type="Proteomes" id="UP001341840">
    <property type="component" value="Unassembled WGS sequence"/>
</dbReference>
<feature type="transmembrane region" description="Helical" evidence="1">
    <location>
        <begin position="87"/>
        <end position="110"/>
    </location>
</feature>
<feature type="transmembrane region" description="Helical" evidence="1">
    <location>
        <begin position="135"/>
        <end position="157"/>
    </location>
</feature>
<keyword evidence="1" id="KW-1133">Transmembrane helix</keyword>
<evidence type="ECO:0008006" key="4">
    <source>
        <dbReference type="Google" id="ProtNLM"/>
    </source>
</evidence>
<keyword evidence="1" id="KW-0472">Membrane</keyword>
<sequence length="169" mass="18299">MMRDNKMDKMRRPLQFVEPANFDNCCAFHFHWEIDIEQNKNLFIRTAAELPSSLAALGLLLLRWSGTSFFSAATSARPCFYVCVKKLSLLAAAAGASLQIVSTVASALLLKPAAGTPVPGKGVVTCKFPADPTVALGYLSLAFLIVSTVAGYMSLYYPYKGKSVSQGEH</sequence>
<name>A0ABU6TSP9_9FABA</name>
<dbReference type="EMBL" id="JASCZI010092111">
    <property type="protein sequence ID" value="MED6151876.1"/>
    <property type="molecule type" value="Genomic_DNA"/>
</dbReference>
<evidence type="ECO:0000313" key="2">
    <source>
        <dbReference type="EMBL" id="MED6151876.1"/>
    </source>
</evidence>
<gene>
    <name evidence="2" type="ORF">PIB30_086596</name>
</gene>
<comment type="caution">
    <text evidence="2">The sequence shown here is derived from an EMBL/GenBank/DDBJ whole genome shotgun (WGS) entry which is preliminary data.</text>
</comment>
<reference evidence="2 3" key="1">
    <citation type="journal article" date="2023" name="Plants (Basel)">
        <title>Bridging the Gap: Combining Genomics and Transcriptomics Approaches to Understand Stylosanthes scabra, an Orphan Legume from the Brazilian Caatinga.</title>
        <authorList>
            <person name="Ferreira-Neto J.R.C."/>
            <person name="da Silva M.D."/>
            <person name="Binneck E."/>
            <person name="de Melo N.F."/>
            <person name="da Silva R.H."/>
            <person name="de Melo A.L.T.M."/>
            <person name="Pandolfi V."/>
            <person name="Bustamante F.O."/>
            <person name="Brasileiro-Vidal A.C."/>
            <person name="Benko-Iseppon A.M."/>
        </authorList>
    </citation>
    <scope>NUCLEOTIDE SEQUENCE [LARGE SCALE GENOMIC DNA]</scope>
    <source>
        <tissue evidence="2">Leaves</tissue>
    </source>
</reference>
<evidence type="ECO:0000256" key="1">
    <source>
        <dbReference type="SAM" id="Phobius"/>
    </source>
</evidence>
<keyword evidence="3" id="KW-1185">Reference proteome</keyword>
<organism evidence="2 3">
    <name type="scientific">Stylosanthes scabra</name>
    <dbReference type="NCBI Taxonomy" id="79078"/>
    <lineage>
        <taxon>Eukaryota</taxon>
        <taxon>Viridiplantae</taxon>
        <taxon>Streptophyta</taxon>
        <taxon>Embryophyta</taxon>
        <taxon>Tracheophyta</taxon>
        <taxon>Spermatophyta</taxon>
        <taxon>Magnoliopsida</taxon>
        <taxon>eudicotyledons</taxon>
        <taxon>Gunneridae</taxon>
        <taxon>Pentapetalae</taxon>
        <taxon>rosids</taxon>
        <taxon>fabids</taxon>
        <taxon>Fabales</taxon>
        <taxon>Fabaceae</taxon>
        <taxon>Papilionoideae</taxon>
        <taxon>50 kb inversion clade</taxon>
        <taxon>dalbergioids sensu lato</taxon>
        <taxon>Dalbergieae</taxon>
        <taxon>Pterocarpus clade</taxon>
        <taxon>Stylosanthes</taxon>
    </lineage>
</organism>
<accession>A0ABU6TSP9</accession>
<evidence type="ECO:0000313" key="3">
    <source>
        <dbReference type="Proteomes" id="UP001341840"/>
    </source>
</evidence>
<protein>
    <recommendedName>
        <fullName evidence="4">CASP-like protein</fullName>
    </recommendedName>
</protein>
<proteinExistence type="predicted"/>